<comment type="similarity">
    <text evidence="2 4">Belongs to the Nudix hydrolase family.</text>
</comment>
<name>A0A543IDB5_9ACTN</name>
<evidence type="ECO:0000256" key="3">
    <source>
        <dbReference type="ARBA" id="ARBA00022801"/>
    </source>
</evidence>
<dbReference type="GO" id="GO:0019693">
    <property type="term" value="P:ribose phosphate metabolic process"/>
    <property type="evidence" value="ECO:0007669"/>
    <property type="project" value="TreeGrafter"/>
</dbReference>
<dbReference type="GO" id="GO:0006753">
    <property type="term" value="P:nucleoside phosphate metabolic process"/>
    <property type="evidence" value="ECO:0007669"/>
    <property type="project" value="TreeGrafter"/>
</dbReference>
<organism evidence="6 7">
    <name type="scientific">Actinomadura hallensis</name>
    <dbReference type="NCBI Taxonomy" id="337895"/>
    <lineage>
        <taxon>Bacteria</taxon>
        <taxon>Bacillati</taxon>
        <taxon>Actinomycetota</taxon>
        <taxon>Actinomycetes</taxon>
        <taxon>Streptosporangiales</taxon>
        <taxon>Thermomonosporaceae</taxon>
        <taxon>Actinomadura</taxon>
    </lineage>
</organism>
<evidence type="ECO:0000256" key="2">
    <source>
        <dbReference type="ARBA" id="ARBA00005582"/>
    </source>
</evidence>
<dbReference type="InterPro" id="IPR020084">
    <property type="entry name" value="NUDIX_hydrolase_CS"/>
</dbReference>
<reference evidence="6 7" key="1">
    <citation type="submission" date="2019-06" db="EMBL/GenBank/DDBJ databases">
        <title>Sequencing the genomes of 1000 actinobacteria strains.</title>
        <authorList>
            <person name="Klenk H.-P."/>
        </authorList>
    </citation>
    <scope>NUCLEOTIDE SEQUENCE [LARGE SCALE GENOMIC DNA]</scope>
    <source>
        <strain evidence="6 7">DSM 45043</strain>
    </source>
</reference>
<dbReference type="RefSeq" id="WP_141968122.1">
    <property type="nucleotide sequence ID" value="NZ_VFPO01000001.1"/>
</dbReference>
<dbReference type="Gene3D" id="3.90.79.10">
    <property type="entry name" value="Nucleoside Triphosphate Pyrophosphohydrolase"/>
    <property type="match status" value="1"/>
</dbReference>
<dbReference type="PRINTS" id="PR00502">
    <property type="entry name" value="NUDIXFAMILY"/>
</dbReference>
<evidence type="ECO:0000313" key="7">
    <source>
        <dbReference type="Proteomes" id="UP000316706"/>
    </source>
</evidence>
<dbReference type="OrthoDB" id="9806150at2"/>
<dbReference type="SUPFAM" id="SSF55811">
    <property type="entry name" value="Nudix"/>
    <property type="match status" value="1"/>
</dbReference>
<dbReference type="GO" id="GO:0016462">
    <property type="term" value="F:pyrophosphatase activity"/>
    <property type="evidence" value="ECO:0007669"/>
    <property type="project" value="UniProtKB-ARBA"/>
</dbReference>
<protein>
    <submittedName>
        <fullName evidence="6">ADP-ribose pyrophosphatase</fullName>
    </submittedName>
</protein>
<dbReference type="EMBL" id="VFPO01000001">
    <property type="protein sequence ID" value="TQM68575.1"/>
    <property type="molecule type" value="Genomic_DNA"/>
</dbReference>
<evidence type="ECO:0000256" key="1">
    <source>
        <dbReference type="ARBA" id="ARBA00001946"/>
    </source>
</evidence>
<dbReference type="Proteomes" id="UP000316706">
    <property type="component" value="Unassembled WGS sequence"/>
</dbReference>
<proteinExistence type="inferred from homology"/>
<dbReference type="PROSITE" id="PS00893">
    <property type="entry name" value="NUDIX_BOX"/>
    <property type="match status" value="1"/>
</dbReference>
<accession>A0A543IDB5</accession>
<comment type="cofactor">
    <cofactor evidence="1">
        <name>Mg(2+)</name>
        <dbReference type="ChEBI" id="CHEBI:18420"/>
    </cofactor>
</comment>
<dbReference type="AlphaFoldDB" id="A0A543IDB5"/>
<dbReference type="PANTHER" id="PTHR11839">
    <property type="entry name" value="UDP/ADP-SUGAR PYROPHOSPHATASE"/>
    <property type="match status" value="1"/>
</dbReference>
<dbReference type="Pfam" id="PF00293">
    <property type="entry name" value="NUDIX"/>
    <property type="match status" value="1"/>
</dbReference>
<evidence type="ECO:0000313" key="6">
    <source>
        <dbReference type="EMBL" id="TQM68575.1"/>
    </source>
</evidence>
<dbReference type="CDD" id="cd03424">
    <property type="entry name" value="NUDIX_ADPRase_Nudt5_UGPPase_Nudt14"/>
    <property type="match status" value="1"/>
</dbReference>
<feature type="domain" description="Nudix hydrolase" evidence="5">
    <location>
        <begin position="73"/>
        <end position="199"/>
    </location>
</feature>
<evidence type="ECO:0000259" key="5">
    <source>
        <dbReference type="PROSITE" id="PS51462"/>
    </source>
</evidence>
<dbReference type="PANTHER" id="PTHR11839:SF18">
    <property type="entry name" value="NUDIX HYDROLASE DOMAIN-CONTAINING PROTEIN"/>
    <property type="match status" value="1"/>
</dbReference>
<dbReference type="InterPro" id="IPR000086">
    <property type="entry name" value="NUDIX_hydrolase_dom"/>
</dbReference>
<gene>
    <name evidence="6" type="ORF">FHX41_2225</name>
</gene>
<dbReference type="GO" id="GO:0005829">
    <property type="term" value="C:cytosol"/>
    <property type="evidence" value="ECO:0007669"/>
    <property type="project" value="TreeGrafter"/>
</dbReference>
<comment type="caution">
    <text evidence="6">The sequence shown here is derived from an EMBL/GenBank/DDBJ whole genome shotgun (WGS) entry which is preliminary data.</text>
</comment>
<keyword evidence="3 4" id="KW-0378">Hydrolase</keyword>
<keyword evidence="7" id="KW-1185">Reference proteome</keyword>
<evidence type="ECO:0000256" key="4">
    <source>
        <dbReference type="RuleBase" id="RU003476"/>
    </source>
</evidence>
<dbReference type="InterPro" id="IPR015797">
    <property type="entry name" value="NUDIX_hydrolase-like_dom_sf"/>
</dbReference>
<dbReference type="InterPro" id="IPR020476">
    <property type="entry name" value="Nudix_hydrolase"/>
</dbReference>
<sequence length="213" mass="23560">MTGPDDAYERLRRDRPDLFENPPGAWTTIVDGYPSEGGPYGVCYRDPYVTLLRDPVEFPDGRTGGYVRAVHSGGHAGAAILAVFEGKVVLLRHFRHATRTWHWEIPRGFSQPGETPEQTARRELEEEIGAPARAVEFLGDFHADTGVAGSRAALFWAEVARPRASHPEEGVERIEPVPPRRLGRMLDDGEITDSFTLGALLFAQRRGLAPFAS</sequence>
<dbReference type="PROSITE" id="PS51462">
    <property type="entry name" value="NUDIX"/>
    <property type="match status" value="1"/>
</dbReference>